<comment type="caution">
    <text evidence="1">The sequence shown here is derived from an EMBL/GenBank/DDBJ whole genome shotgun (WGS) entry which is preliminary data.</text>
</comment>
<dbReference type="Proteomes" id="UP000318571">
    <property type="component" value="Chromosome 4"/>
</dbReference>
<reference evidence="1 2" key="1">
    <citation type="journal article" date="2018" name="Nat. Ecol. Evol.">
        <title>Genomic signatures of mitonuclear coevolution across populations of Tigriopus californicus.</title>
        <authorList>
            <person name="Barreto F.S."/>
            <person name="Watson E.T."/>
            <person name="Lima T.G."/>
            <person name="Willett C.S."/>
            <person name="Edmands S."/>
            <person name="Li W."/>
            <person name="Burton R.S."/>
        </authorList>
    </citation>
    <scope>NUCLEOTIDE SEQUENCE [LARGE SCALE GENOMIC DNA]</scope>
    <source>
        <strain evidence="1 2">San Diego</strain>
    </source>
</reference>
<protein>
    <submittedName>
        <fullName evidence="1">Uncharacterized protein</fullName>
    </submittedName>
</protein>
<evidence type="ECO:0000313" key="1">
    <source>
        <dbReference type="EMBL" id="TRY67715.1"/>
    </source>
</evidence>
<organism evidence="1 2">
    <name type="scientific">Tigriopus californicus</name>
    <name type="common">Marine copepod</name>
    <dbReference type="NCBI Taxonomy" id="6832"/>
    <lineage>
        <taxon>Eukaryota</taxon>
        <taxon>Metazoa</taxon>
        <taxon>Ecdysozoa</taxon>
        <taxon>Arthropoda</taxon>
        <taxon>Crustacea</taxon>
        <taxon>Multicrustacea</taxon>
        <taxon>Hexanauplia</taxon>
        <taxon>Copepoda</taxon>
        <taxon>Harpacticoida</taxon>
        <taxon>Harpacticidae</taxon>
        <taxon>Tigriopus</taxon>
    </lineage>
</organism>
<sequence length="70" mass="7535">KSSLPPPAAKNSRPSLSPRSITSFVVWVWPLAMVTQLTLVSSGKAQLLKVSSFSRAHSFTLIPGQAPWTS</sequence>
<proteinExistence type="predicted"/>
<feature type="non-terminal residue" evidence="1">
    <location>
        <position position="1"/>
    </location>
</feature>
<dbReference type="EMBL" id="VCGU01000011">
    <property type="protein sequence ID" value="TRY67715.1"/>
    <property type="molecule type" value="Genomic_DNA"/>
</dbReference>
<keyword evidence="2" id="KW-1185">Reference proteome</keyword>
<evidence type="ECO:0000313" key="2">
    <source>
        <dbReference type="Proteomes" id="UP000318571"/>
    </source>
</evidence>
<dbReference type="AlphaFoldDB" id="A0A553NQJ5"/>
<gene>
    <name evidence="1" type="ORF">TCAL_02748</name>
</gene>
<name>A0A553NQJ5_TIGCA</name>
<accession>A0A553NQJ5</accession>